<protein>
    <submittedName>
        <fullName evidence="10">FtsX-like permease family protein</fullName>
    </submittedName>
</protein>
<dbReference type="EMBL" id="BAABJW010000004">
    <property type="protein sequence ID" value="GAA4816339.1"/>
    <property type="molecule type" value="Genomic_DNA"/>
</dbReference>
<gene>
    <name evidence="10" type="ORF">GCM10023330_25860</name>
</gene>
<dbReference type="InterPro" id="IPR051447">
    <property type="entry name" value="Lipoprotein-release_system"/>
</dbReference>
<keyword evidence="3" id="KW-1003">Cell membrane</keyword>
<feature type="transmembrane region" description="Helical" evidence="7">
    <location>
        <begin position="306"/>
        <end position="331"/>
    </location>
</feature>
<keyword evidence="5 7" id="KW-1133">Transmembrane helix</keyword>
<evidence type="ECO:0000256" key="4">
    <source>
        <dbReference type="ARBA" id="ARBA00022692"/>
    </source>
</evidence>
<comment type="subcellular location">
    <subcellularLocation>
        <location evidence="1">Cell membrane</location>
        <topology evidence="1">Multi-pass membrane protein</topology>
    </subcellularLocation>
</comment>
<dbReference type="PANTHER" id="PTHR30489:SF0">
    <property type="entry name" value="LIPOPROTEIN-RELEASING SYSTEM TRANSMEMBRANE PROTEIN LOLE"/>
    <property type="match status" value="1"/>
</dbReference>
<evidence type="ECO:0000256" key="6">
    <source>
        <dbReference type="ARBA" id="ARBA00023136"/>
    </source>
</evidence>
<keyword evidence="11" id="KW-1185">Reference proteome</keyword>
<evidence type="ECO:0000256" key="3">
    <source>
        <dbReference type="ARBA" id="ARBA00022475"/>
    </source>
</evidence>
<feature type="transmembrane region" description="Helical" evidence="7">
    <location>
        <begin position="352"/>
        <end position="379"/>
    </location>
</feature>
<dbReference type="Pfam" id="PF12704">
    <property type="entry name" value="MacB_PCD"/>
    <property type="match status" value="1"/>
</dbReference>
<evidence type="ECO:0000313" key="10">
    <source>
        <dbReference type="EMBL" id="GAA4816339.1"/>
    </source>
</evidence>
<evidence type="ECO:0000313" key="11">
    <source>
        <dbReference type="Proteomes" id="UP001501433"/>
    </source>
</evidence>
<proteinExistence type="inferred from homology"/>
<name>A0ABP9CVR1_9FLAO</name>
<dbReference type="PANTHER" id="PTHR30489">
    <property type="entry name" value="LIPOPROTEIN-RELEASING SYSTEM TRANSMEMBRANE PROTEIN LOLE"/>
    <property type="match status" value="1"/>
</dbReference>
<keyword evidence="4 7" id="KW-0812">Transmembrane</keyword>
<sequence length="440" mass="50185">MDFDKFAHEIITKTNNKTVFLKTFNPIGKLNYEYFIAKRIIGSKTYKSSISAPIIKIGIVAIAIGIVVMMIAIATGIGLQQKIRDKVVAFNGHVTISNFDSNNSQESVFPLSKNQEFYPEFKSVEGVSHVQGVATKFGVIRTETDFEGVIYKGVDNDYNWQFFKEFLVGGRLPNLETKWSEEVLISQYLANRLGFKLGDSFQMIFAKDDPEKLPNYVKCKIVGIYNSGFQDLDKQYLIGNIRHIQRINQWDKDQIGNFEVFIEDYSKIEQKGIEIYQNTPSTFNTQTVTEKYYSIFEWIKIFDKNIYGIIGIMILVAGINMITALLVLILERTQMIGILKALGSNNWSIRKLFLYNASYIIILGLFWGNLLGLGLLFAQKYFKLFPLDPSVYYVTEAPVYISLGYILALNIGTLILCLLMLLVPSYIITKISPVRAIRFD</sequence>
<feature type="transmembrane region" description="Helical" evidence="7">
    <location>
        <begin position="399"/>
        <end position="428"/>
    </location>
</feature>
<dbReference type="InterPro" id="IPR003838">
    <property type="entry name" value="ABC3_permease_C"/>
</dbReference>
<feature type="domain" description="ABC3 transporter permease C-terminal" evidence="8">
    <location>
        <begin position="309"/>
        <end position="433"/>
    </location>
</feature>
<evidence type="ECO:0000256" key="5">
    <source>
        <dbReference type="ARBA" id="ARBA00022989"/>
    </source>
</evidence>
<evidence type="ECO:0000256" key="2">
    <source>
        <dbReference type="ARBA" id="ARBA00005236"/>
    </source>
</evidence>
<dbReference type="Proteomes" id="UP001501433">
    <property type="component" value="Unassembled WGS sequence"/>
</dbReference>
<reference evidence="11" key="1">
    <citation type="journal article" date="2019" name="Int. J. Syst. Evol. Microbiol.">
        <title>The Global Catalogue of Microorganisms (GCM) 10K type strain sequencing project: providing services to taxonomists for standard genome sequencing and annotation.</title>
        <authorList>
            <consortium name="The Broad Institute Genomics Platform"/>
            <consortium name="The Broad Institute Genome Sequencing Center for Infectious Disease"/>
            <person name="Wu L."/>
            <person name="Ma J."/>
        </authorList>
    </citation>
    <scope>NUCLEOTIDE SEQUENCE [LARGE SCALE GENOMIC DNA]</scope>
    <source>
        <strain evidence="11">JCM 18325</strain>
    </source>
</reference>
<comment type="caution">
    <text evidence="10">The sequence shown here is derived from an EMBL/GenBank/DDBJ whole genome shotgun (WGS) entry which is preliminary data.</text>
</comment>
<feature type="domain" description="MacB-like periplasmic core" evidence="9">
    <location>
        <begin position="59"/>
        <end position="245"/>
    </location>
</feature>
<evidence type="ECO:0000256" key="7">
    <source>
        <dbReference type="SAM" id="Phobius"/>
    </source>
</evidence>
<organism evidence="10 11">
    <name type="scientific">Litoribaculum gwangyangense</name>
    <dbReference type="NCBI Taxonomy" id="1130722"/>
    <lineage>
        <taxon>Bacteria</taxon>
        <taxon>Pseudomonadati</taxon>
        <taxon>Bacteroidota</taxon>
        <taxon>Flavobacteriia</taxon>
        <taxon>Flavobacteriales</taxon>
        <taxon>Flavobacteriaceae</taxon>
        <taxon>Litoribaculum</taxon>
    </lineage>
</organism>
<accession>A0ABP9CVR1</accession>
<dbReference type="InterPro" id="IPR025857">
    <property type="entry name" value="MacB_PCD"/>
</dbReference>
<keyword evidence="6 7" id="KW-0472">Membrane</keyword>
<comment type="similarity">
    <text evidence="2">Belongs to the ABC-4 integral membrane protein family. LolC/E subfamily.</text>
</comment>
<feature type="transmembrane region" description="Helical" evidence="7">
    <location>
        <begin position="54"/>
        <end position="79"/>
    </location>
</feature>
<evidence type="ECO:0000259" key="9">
    <source>
        <dbReference type="Pfam" id="PF12704"/>
    </source>
</evidence>
<evidence type="ECO:0000256" key="1">
    <source>
        <dbReference type="ARBA" id="ARBA00004651"/>
    </source>
</evidence>
<dbReference type="Pfam" id="PF02687">
    <property type="entry name" value="FtsX"/>
    <property type="match status" value="1"/>
</dbReference>
<evidence type="ECO:0000259" key="8">
    <source>
        <dbReference type="Pfam" id="PF02687"/>
    </source>
</evidence>